<dbReference type="PATRIC" id="fig|1367847.3.peg.2734"/>
<dbReference type="SUPFAM" id="SSF52210">
    <property type="entry name" value="Succinyl-CoA synthetase domains"/>
    <property type="match status" value="2"/>
</dbReference>
<dbReference type="GO" id="GO:0006099">
    <property type="term" value="P:tricarboxylic acid cycle"/>
    <property type="evidence" value="ECO:0007669"/>
    <property type="project" value="UniProtKB-KW"/>
</dbReference>
<protein>
    <submittedName>
        <fullName evidence="3">Acyl-CoA synthetase</fullName>
    </submittedName>
</protein>
<name>S5YE77_PARAH</name>
<proteinExistence type="predicted"/>
<keyword evidence="4" id="KW-1185">Reference proteome</keyword>
<dbReference type="PANTHER" id="PTHR42793">
    <property type="entry name" value="COA BINDING DOMAIN CONTAINING PROTEIN"/>
    <property type="match status" value="1"/>
</dbReference>
<dbReference type="SUPFAM" id="SSF56059">
    <property type="entry name" value="Glutathione synthetase ATP-binding domain-like"/>
    <property type="match status" value="1"/>
</dbReference>
<reference evidence="3 4" key="1">
    <citation type="journal article" date="2014" name="BMC Genomics">
        <title>Architecture and functions of a multipartite genome of the methylotrophic bacterium Paracoccus aminophilus JCM 7686, containing primary and secondary chromids.</title>
        <authorList>
            <person name="Dziewit L."/>
            <person name="Czarnecki J."/>
            <person name="Wibberg D."/>
            <person name="Radlinska M."/>
            <person name="Mrozek P."/>
            <person name="Szymczak M."/>
            <person name="Schluter A."/>
            <person name="Puhler A."/>
            <person name="Bartosik D."/>
        </authorList>
    </citation>
    <scope>NUCLEOTIDE SEQUENCE [LARGE SCALE GENOMIC DNA]</scope>
    <source>
        <strain evidence="3">JCM 7686</strain>
    </source>
</reference>
<dbReference type="Proteomes" id="UP000015480">
    <property type="component" value="Chromosome"/>
</dbReference>
<dbReference type="InterPro" id="IPR036291">
    <property type="entry name" value="NAD(P)-bd_dom_sf"/>
</dbReference>
<dbReference type="Gene3D" id="3.40.50.261">
    <property type="entry name" value="Succinyl-CoA synthetase domains"/>
    <property type="match status" value="2"/>
</dbReference>
<dbReference type="Gene3D" id="3.30.1490.20">
    <property type="entry name" value="ATP-grasp fold, A domain"/>
    <property type="match status" value="1"/>
</dbReference>
<dbReference type="SMART" id="SM00881">
    <property type="entry name" value="CoA_binding"/>
    <property type="match status" value="1"/>
</dbReference>
<dbReference type="PANTHER" id="PTHR42793:SF4">
    <property type="entry name" value="BLL6376 PROTEIN"/>
    <property type="match status" value="1"/>
</dbReference>
<dbReference type="InterPro" id="IPR016102">
    <property type="entry name" value="Succinyl-CoA_synth-like"/>
</dbReference>
<dbReference type="Pfam" id="PF13607">
    <property type="entry name" value="Succ_CoA_lig"/>
    <property type="match status" value="1"/>
</dbReference>
<sequence length="710" mass="74134">MTAPNHPAPTSDISASGLSAARRANLGRLLAPRHILLIGGAQVEGALRNLKRHGYAGEIYVVNPKRAEIGGHPCLRSIAEVPVAPDAVYLGINADATIAALHELAEKGAGGVIAYASGFSELGEAGAARNRALIAASGEMAVVGPNCYGLVNYVNAGSMWPSGYQPLTSGRGAAVIAQSGNVAIHLSANQRAVPFSYLISAGNQAVLGFEDYIDHLADDPHVTAIGLFLEGIRDVPAFAQSCLRASAKGKPVIVCRSGRSELGAAMAASHTSSLAGQNEYYDALFSRLNVMSAETVPQFLELLKLASAAPEIKGLRAAAFSSSGGDNGLAADFLSFAGFTLPPPTPAQTAAIAALLPDYAQVSNPLDFTAGYWGNEALLTPIFTEMLTGEVDFGVMIMDHPHPKVGEDSGEPILAMIRALHAAGKASGKPVFMASVNPESIPEPVRDWMTEIGVTPLQGLHDAAEVLGRWTRYLARRAEHPLPPARLPLLAAPARTVNEGEAKARLAAHGLPVPAGRILTLAELADLPDDLGGRFVLKVLDDRLPHKTEAGGVALNLATRADVVAAAETMVQRVTAHDPRITPERFLLEPMQPAPLAELIIGAKRDPLFGMVLVIGAGGILVELMADAKPLLLPVTRAEVEAALTGLKSFALLDGFRGRPKAALAPIVEAVMAVAAYAEAHGDSLSEIDVNPLMVYPGHVVAVDALIVEG</sequence>
<organism evidence="3 4">
    <name type="scientific">Paracoccus aminophilus JCM 7686</name>
    <dbReference type="NCBI Taxonomy" id="1367847"/>
    <lineage>
        <taxon>Bacteria</taxon>
        <taxon>Pseudomonadati</taxon>
        <taxon>Pseudomonadota</taxon>
        <taxon>Alphaproteobacteria</taxon>
        <taxon>Rhodobacterales</taxon>
        <taxon>Paracoccaceae</taxon>
        <taxon>Paracoccus</taxon>
    </lineage>
</organism>
<dbReference type="eggNOG" id="COG1042">
    <property type="taxonomic scope" value="Bacteria"/>
</dbReference>
<dbReference type="KEGG" id="pami:JCM7686_2732"/>
<evidence type="ECO:0000256" key="1">
    <source>
        <dbReference type="ARBA" id="ARBA00022532"/>
    </source>
</evidence>
<dbReference type="STRING" id="1367847.JCM7686_2732"/>
<dbReference type="InterPro" id="IPR013815">
    <property type="entry name" value="ATP_grasp_subdomain_1"/>
</dbReference>
<dbReference type="RefSeq" id="WP_020951426.1">
    <property type="nucleotide sequence ID" value="NC_022041.1"/>
</dbReference>
<dbReference type="GO" id="GO:0005524">
    <property type="term" value="F:ATP binding"/>
    <property type="evidence" value="ECO:0007669"/>
    <property type="project" value="InterPro"/>
</dbReference>
<dbReference type="Gene3D" id="3.30.470.20">
    <property type="entry name" value="ATP-grasp fold, B domain"/>
    <property type="match status" value="1"/>
</dbReference>
<evidence type="ECO:0000313" key="3">
    <source>
        <dbReference type="EMBL" id="AGT09788.1"/>
    </source>
</evidence>
<dbReference type="InterPro" id="IPR032875">
    <property type="entry name" value="Succ_CoA_lig_flav_dom"/>
</dbReference>
<gene>
    <name evidence="3" type="ORF">JCM7686_2732</name>
</gene>
<accession>S5YE77</accession>
<dbReference type="Pfam" id="PF13380">
    <property type="entry name" value="CoA_binding_2"/>
    <property type="match status" value="1"/>
</dbReference>
<dbReference type="AlphaFoldDB" id="S5YE77"/>
<dbReference type="Gene3D" id="3.40.50.720">
    <property type="entry name" value="NAD(P)-binding Rossmann-like Domain"/>
    <property type="match status" value="1"/>
</dbReference>
<keyword evidence="1" id="KW-0816">Tricarboxylic acid cycle</keyword>
<dbReference type="OrthoDB" id="9807426at2"/>
<dbReference type="HOGENOM" id="CLU_007415_3_2_5"/>
<dbReference type="EMBL" id="CP006650">
    <property type="protein sequence ID" value="AGT09788.1"/>
    <property type="molecule type" value="Genomic_DNA"/>
</dbReference>
<dbReference type="Pfam" id="PF13549">
    <property type="entry name" value="ATP-grasp_5"/>
    <property type="match status" value="1"/>
</dbReference>
<evidence type="ECO:0000313" key="4">
    <source>
        <dbReference type="Proteomes" id="UP000015480"/>
    </source>
</evidence>
<feature type="domain" description="CoA-binding" evidence="2">
    <location>
        <begin position="29"/>
        <end position="119"/>
    </location>
</feature>
<dbReference type="SUPFAM" id="SSF51735">
    <property type="entry name" value="NAD(P)-binding Rossmann-fold domains"/>
    <property type="match status" value="1"/>
</dbReference>
<dbReference type="InterPro" id="IPR003781">
    <property type="entry name" value="CoA-bd"/>
</dbReference>
<evidence type="ECO:0000259" key="2">
    <source>
        <dbReference type="SMART" id="SM00881"/>
    </source>
</evidence>